<dbReference type="PROSITE" id="PS01187">
    <property type="entry name" value="EGF_CA"/>
    <property type="match status" value="1"/>
</dbReference>
<evidence type="ECO:0000256" key="10">
    <source>
        <dbReference type="PROSITE-ProRule" id="PRU00076"/>
    </source>
</evidence>
<dbReference type="PhylomeDB" id="A0A0D2WM69"/>
<dbReference type="InterPro" id="IPR009030">
    <property type="entry name" value="Growth_fac_rcpt_cys_sf"/>
</dbReference>
<feature type="signal peptide" evidence="12">
    <location>
        <begin position="1"/>
        <end position="28"/>
    </location>
</feature>
<dbReference type="InterPro" id="IPR006212">
    <property type="entry name" value="Furin_repeat"/>
</dbReference>
<evidence type="ECO:0000259" key="13">
    <source>
        <dbReference type="PROSITE" id="PS50026"/>
    </source>
</evidence>
<evidence type="ECO:0000256" key="2">
    <source>
        <dbReference type="ARBA" id="ARBA00005897"/>
    </source>
</evidence>
<comment type="subcellular location">
    <subcellularLocation>
        <location evidence="1">Membrane</location>
    </subcellularLocation>
</comment>
<dbReference type="InterPro" id="IPR000152">
    <property type="entry name" value="EGF-type_Asp/Asn_hydroxyl_site"/>
</dbReference>
<dbReference type="RefSeq" id="XP_004349105.2">
    <property type="nucleotide sequence ID" value="XM_004349055.2"/>
</dbReference>
<keyword evidence="8" id="KW-1015">Disulfide bond</keyword>
<dbReference type="SUPFAM" id="SSF57184">
    <property type="entry name" value="Growth factor receptor domain"/>
    <property type="match status" value="1"/>
</dbReference>
<dbReference type="OrthoDB" id="19903at2759"/>
<dbReference type="PROSITE" id="PS50026">
    <property type="entry name" value="EGF_3"/>
    <property type="match status" value="1"/>
</dbReference>
<evidence type="ECO:0000313" key="14">
    <source>
        <dbReference type="EMBL" id="KJE91183.1"/>
    </source>
</evidence>
<evidence type="ECO:0000256" key="11">
    <source>
        <dbReference type="SAM" id="Phobius"/>
    </source>
</evidence>
<dbReference type="PROSITE" id="PS01248">
    <property type="entry name" value="EGF_LAM_1"/>
    <property type="match status" value="1"/>
</dbReference>
<dbReference type="PANTHER" id="PTHR24038:SF11">
    <property type="entry name" value="INTEGRIN BETA-LIKE PROTEIN E"/>
    <property type="match status" value="1"/>
</dbReference>
<dbReference type="PROSITE" id="PS00010">
    <property type="entry name" value="ASX_HYDROXYL"/>
    <property type="match status" value="1"/>
</dbReference>
<keyword evidence="7 11" id="KW-0472">Membrane</keyword>
<dbReference type="InterPro" id="IPR000742">
    <property type="entry name" value="EGF"/>
</dbReference>
<dbReference type="Pfam" id="PF11938">
    <property type="entry name" value="DUF3456"/>
    <property type="match status" value="1"/>
</dbReference>
<feature type="chain" id="PRO_5002266458" description="EGF-like domain-containing protein" evidence="12">
    <location>
        <begin position="29"/>
        <end position="377"/>
    </location>
</feature>
<comment type="similarity">
    <text evidence="2">Belongs to the CRELD family.</text>
</comment>
<dbReference type="SMART" id="SM00179">
    <property type="entry name" value="EGF_CA"/>
    <property type="match status" value="1"/>
</dbReference>
<dbReference type="Proteomes" id="UP000008743">
    <property type="component" value="Unassembled WGS sequence"/>
</dbReference>
<dbReference type="STRING" id="595528.A0A0D2WM69"/>
<evidence type="ECO:0000256" key="12">
    <source>
        <dbReference type="SAM" id="SignalP"/>
    </source>
</evidence>
<dbReference type="InterPro" id="IPR001881">
    <property type="entry name" value="EGF-like_Ca-bd_dom"/>
</dbReference>
<proteinExistence type="inferred from homology"/>
<dbReference type="GO" id="GO:0016020">
    <property type="term" value="C:membrane"/>
    <property type="evidence" value="ECO:0007669"/>
    <property type="project" value="UniProtKB-SubCell"/>
</dbReference>
<dbReference type="SMART" id="SM00261">
    <property type="entry name" value="FU"/>
    <property type="match status" value="2"/>
</dbReference>
<evidence type="ECO:0000256" key="6">
    <source>
        <dbReference type="ARBA" id="ARBA00022837"/>
    </source>
</evidence>
<evidence type="ECO:0000256" key="4">
    <source>
        <dbReference type="ARBA" id="ARBA00022729"/>
    </source>
</evidence>
<sequence length="377" mass="40597">MRSPITVAVVALALLAVASPWTMTGVEAVRGLPKSSNVLRNAGRSGPSQTLDRCDACRKAVREISTRMTDTAGKNFGGGNTAWEQSRFSAWATSEVRLVEVMDSICSDKMEFSCRQFLDDHEEHVEKWFYHHQSEPMDRWLCSETSRVCCEHGHVGPQCKPCPGGPTNICNGKGECKGMGSVDGSGECKCRDPYKGRDCTQCKPGHFRRVLNDNPDQPRVECVKCDPSCKACTGEGRQACKSCAQGFYNTTEAGCMECDPACQSCTDAGPSSCIACSEGYAKDPVNCADVDECATKAHSCRTDQICVNTPGSFHCDCPTGEQDLNDACVPTIQPEADASVLALLAHRFASLTLDTPTFVAALTSAFAVALALLLLCR</sequence>
<comment type="caution">
    <text evidence="10">Lacks conserved residue(s) required for the propagation of feature annotation.</text>
</comment>
<reference evidence="15" key="1">
    <citation type="submission" date="2011-02" db="EMBL/GenBank/DDBJ databases">
        <title>The Genome Sequence of Capsaspora owczarzaki ATCC 30864.</title>
        <authorList>
            <person name="Russ C."/>
            <person name="Cuomo C."/>
            <person name="Burger G."/>
            <person name="Gray M.W."/>
            <person name="Holland P.W.H."/>
            <person name="King N."/>
            <person name="Lang F.B.F."/>
            <person name="Roger A.J."/>
            <person name="Ruiz-Trillo I."/>
            <person name="Young S.K."/>
            <person name="Zeng Q."/>
            <person name="Gargeya S."/>
            <person name="Alvarado L."/>
            <person name="Berlin A."/>
            <person name="Chapman S.B."/>
            <person name="Chen Z."/>
            <person name="Freedman E."/>
            <person name="Gellesch M."/>
            <person name="Goldberg J."/>
            <person name="Griggs A."/>
            <person name="Gujja S."/>
            <person name="Heilman E."/>
            <person name="Heiman D."/>
            <person name="Howarth C."/>
            <person name="Mehta T."/>
            <person name="Neiman D."/>
            <person name="Pearson M."/>
            <person name="Roberts A."/>
            <person name="Saif S."/>
            <person name="Shea T."/>
            <person name="Shenoy N."/>
            <person name="Sisk P."/>
            <person name="Stolte C."/>
            <person name="Sykes S."/>
            <person name="White J."/>
            <person name="Yandava C."/>
            <person name="Haas B."/>
            <person name="Nusbaum C."/>
            <person name="Birren B."/>
        </authorList>
    </citation>
    <scope>NUCLEOTIDE SEQUENCE</scope>
    <source>
        <strain evidence="15">ATCC 30864</strain>
    </source>
</reference>
<dbReference type="InParanoid" id="A0A0D2WM69"/>
<accession>A0A0D2WM69</accession>
<dbReference type="PROSITE" id="PS00022">
    <property type="entry name" value="EGF_1"/>
    <property type="match status" value="1"/>
</dbReference>
<dbReference type="InterPro" id="IPR021852">
    <property type="entry name" value="DUF3456"/>
</dbReference>
<feature type="domain" description="EGF-like" evidence="13">
    <location>
        <begin position="289"/>
        <end position="329"/>
    </location>
</feature>
<dbReference type="Gene3D" id="2.10.25.10">
    <property type="entry name" value="Laminin"/>
    <property type="match status" value="1"/>
</dbReference>
<keyword evidence="3 10" id="KW-0245">EGF-like domain</keyword>
<gene>
    <name evidence="14" type="ORF">CAOG_002355</name>
</gene>
<keyword evidence="11" id="KW-1133">Transmembrane helix</keyword>
<dbReference type="AlphaFoldDB" id="A0A0D2WM69"/>
<evidence type="ECO:0000256" key="7">
    <source>
        <dbReference type="ARBA" id="ARBA00023136"/>
    </source>
</evidence>
<dbReference type="PANTHER" id="PTHR24038">
    <property type="entry name" value="STABILIN"/>
    <property type="match status" value="1"/>
</dbReference>
<dbReference type="SMART" id="SM00181">
    <property type="entry name" value="EGF"/>
    <property type="match status" value="3"/>
</dbReference>
<evidence type="ECO:0000256" key="9">
    <source>
        <dbReference type="ARBA" id="ARBA00023180"/>
    </source>
</evidence>
<dbReference type="InterPro" id="IPR049883">
    <property type="entry name" value="NOTCH1_EGF-like"/>
</dbReference>
<evidence type="ECO:0000256" key="3">
    <source>
        <dbReference type="ARBA" id="ARBA00022536"/>
    </source>
</evidence>
<dbReference type="FunFam" id="2.10.25.10:FF:000038">
    <property type="entry name" value="Fibrillin 2"/>
    <property type="match status" value="1"/>
</dbReference>
<evidence type="ECO:0000256" key="5">
    <source>
        <dbReference type="ARBA" id="ARBA00022737"/>
    </source>
</evidence>
<feature type="transmembrane region" description="Helical" evidence="11">
    <location>
        <begin position="357"/>
        <end position="376"/>
    </location>
</feature>
<evidence type="ECO:0000313" key="15">
    <source>
        <dbReference type="Proteomes" id="UP000008743"/>
    </source>
</evidence>
<dbReference type="CDD" id="cd00054">
    <property type="entry name" value="EGF_CA"/>
    <property type="match status" value="1"/>
</dbReference>
<dbReference type="GO" id="GO:0005509">
    <property type="term" value="F:calcium ion binding"/>
    <property type="evidence" value="ECO:0007669"/>
    <property type="project" value="InterPro"/>
</dbReference>
<evidence type="ECO:0000256" key="1">
    <source>
        <dbReference type="ARBA" id="ARBA00004370"/>
    </source>
</evidence>
<dbReference type="Pfam" id="PF07645">
    <property type="entry name" value="EGF_CA"/>
    <property type="match status" value="1"/>
</dbReference>
<protein>
    <recommendedName>
        <fullName evidence="13">EGF-like domain-containing protein</fullName>
    </recommendedName>
</protein>
<keyword evidence="15" id="KW-1185">Reference proteome</keyword>
<name>A0A0D2WM69_CAPO3</name>
<dbReference type="CDD" id="cd00064">
    <property type="entry name" value="FU"/>
    <property type="match status" value="1"/>
</dbReference>
<dbReference type="InterPro" id="IPR002049">
    <property type="entry name" value="LE_dom"/>
</dbReference>
<keyword evidence="4 12" id="KW-0732">Signal</keyword>
<dbReference type="InterPro" id="IPR018097">
    <property type="entry name" value="EGF_Ca-bd_CS"/>
</dbReference>
<keyword evidence="9" id="KW-0325">Glycoprotein</keyword>
<dbReference type="EMBL" id="KE346362">
    <property type="protein sequence ID" value="KJE91183.1"/>
    <property type="molecule type" value="Genomic_DNA"/>
</dbReference>
<organism evidence="14 15">
    <name type="scientific">Capsaspora owczarzaki (strain ATCC 30864)</name>
    <dbReference type="NCBI Taxonomy" id="595528"/>
    <lineage>
        <taxon>Eukaryota</taxon>
        <taxon>Filasterea</taxon>
        <taxon>Capsaspora</taxon>
    </lineage>
</organism>
<evidence type="ECO:0000256" key="8">
    <source>
        <dbReference type="ARBA" id="ARBA00023157"/>
    </source>
</evidence>
<keyword evidence="5" id="KW-0677">Repeat</keyword>
<keyword evidence="11" id="KW-0812">Transmembrane</keyword>
<keyword evidence="6" id="KW-0106">Calcium</keyword>